<dbReference type="HOGENOM" id="CLU_070331_1_0_6"/>
<evidence type="ECO:0000256" key="1">
    <source>
        <dbReference type="ARBA" id="ARBA00004141"/>
    </source>
</evidence>
<keyword evidence="3 11" id="KW-1003">Cell membrane</keyword>
<dbReference type="PANTHER" id="PTHR37468">
    <property type="entry name" value="SULFATE TRANSPORTER CYSZ"/>
    <property type="match status" value="1"/>
</dbReference>
<evidence type="ECO:0000256" key="7">
    <source>
        <dbReference type="ARBA" id="ARBA00022989"/>
    </source>
</evidence>
<evidence type="ECO:0000256" key="10">
    <source>
        <dbReference type="ARBA" id="ARBA00023192"/>
    </source>
</evidence>
<evidence type="ECO:0000256" key="2">
    <source>
        <dbReference type="ARBA" id="ARBA00022448"/>
    </source>
</evidence>
<feature type="transmembrane region" description="Helical" evidence="11">
    <location>
        <begin position="31"/>
        <end position="55"/>
    </location>
</feature>
<keyword evidence="6 11" id="KW-0812">Transmembrane</keyword>
<dbReference type="InterPro" id="IPR022985">
    <property type="entry name" value="Sulfate_CysZ"/>
</dbReference>
<accession>A1SX63</accession>
<reference evidence="12 13" key="1">
    <citation type="submission" date="2007-01" db="EMBL/GenBank/DDBJ databases">
        <title>Complete sequence of Psychromonas ingrahamii 37.</title>
        <authorList>
            <consortium name="US DOE Joint Genome Institute"/>
            <person name="Copeland A."/>
            <person name="Lucas S."/>
            <person name="Lapidus A."/>
            <person name="Barry K."/>
            <person name="Detter J.C."/>
            <person name="Glavina del Rio T."/>
            <person name="Hammon N."/>
            <person name="Israni S."/>
            <person name="Dalin E."/>
            <person name="Tice H."/>
            <person name="Pitluck S."/>
            <person name="Thompson L.S."/>
            <person name="Brettin T."/>
            <person name="Bruce D."/>
            <person name="Han C."/>
            <person name="Tapia R."/>
            <person name="Schmutz J."/>
            <person name="Larimer F."/>
            <person name="Land M."/>
            <person name="Hauser L."/>
            <person name="Kyrpides N."/>
            <person name="Ivanova N."/>
            <person name="Staley J."/>
            <person name="Richardson P."/>
        </authorList>
    </citation>
    <scope>NUCLEOTIDE SEQUENCE [LARGE SCALE GENOMIC DNA]</scope>
    <source>
        <strain evidence="12 13">37</strain>
    </source>
</reference>
<feature type="transmembrane region" description="Helical" evidence="11">
    <location>
        <begin position="75"/>
        <end position="101"/>
    </location>
</feature>
<protein>
    <recommendedName>
        <fullName evidence="11">Sulfate transporter CysZ</fullName>
    </recommendedName>
</protein>
<dbReference type="STRING" id="357804.Ping_2339"/>
<dbReference type="eggNOG" id="COG2981">
    <property type="taxonomic scope" value="Bacteria"/>
</dbReference>
<evidence type="ECO:0000256" key="11">
    <source>
        <dbReference type="HAMAP-Rule" id="MF_00468"/>
    </source>
</evidence>
<evidence type="ECO:0000256" key="3">
    <source>
        <dbReference type="ARBA" id="ARBA00022475"/>
    </source>
</evidence>
<proteinExistence type="inferred from homology"/>
<dbReference type="RefSeq" id="WP_011770638.1">
    <property type="nucleotide sequence ID" value="NC_008709.1"/>
</dbReference>
<comment type="subcellular location">
    <subcellularLocation>
        <location evidence="11">Cell inner membrane</location>
        <topology evidence="11">Multi-pass membrane protein</topology>
    </subcellularLocation>
    <subcellularLocation>
        <location evidence="1">Membrane</location>
        <topology evidence="1">Multi-pass membrane protein</topology>
    </subcellularLocation>
</comment>
<dbReference type="Pfam" id="PF07264">
    <property type="entry name" value="EI24"/>
    <property type="match status" value="1"/>
</dbReference>
<keyword evidence="7 11" id="KW-1133">Transmembrane helix</keyword>
<evidence type="ECO:0000256" key="4">
    <source>
        <dbReference type="ARBA" id="ARBA00022519"/>
    </source>
</evidence>
<dbReference type="EMBL" id="CP000510">
    <property type="protein sequence ID" value="ABM04078.1"/>
    <property type="molecule type" value="Genomic_DNA"/>
</dbReference>
<keyword evidence="10 11" id="KW-0198">Cysteine biosynthesis</keyword>
<keyword evidence="5 11" id="KW-0028">Amino-acid biosynthesis</keyword>
<keyword evidence="4 11" id="KW-0997">Cell inner membrane</keyword>
<evidence type="ECO:0000256" key="9">
    <source>
        <dbReference type="ARBA" id="ARBA00023136"/>
    </source>
</evidence>
<feature type="transmembrane region" description="Helical" evidence="11">
    <location>
        <begin position="210"/>
        <end position="243"/>
    </location>
</feature>
<evidence type="ECO:0000256" key="6">
    <source>
        <dbReference type="ARBA" id="ARBA00022692"/>
    </source>
</evidence>
<dbReference type="OrthoDB" id="5292355at2"/>
<keyword evidence="2 11" id="KW-0813">Transport</keyword>
<keyword evidence="13" id="KW-1185">Reference proteome</keyword>
<keyword evidence="8 11" id="KW-0764">Sulfate transport</keyword>
<name>A1SX63_PSYIN</name>
<gene>
    <name evidence="11" type="primary">cysZ</name>
    <name evidence="12" type="ordered locus">Ping_2339</name>
</gene>
<sequence>MIQNQLITQPLSGAGYLLKGAKLISHPKLRIFVLIPLIINILIFAAAFWFLFSSITQWIDSYMAALPAFLSWLNYLLWPILVLTILFAFTFIFSAVANLIAAPFNGLLAEKTEIILTNQPLDDPGLSDLIKDLPRIFKRELQKLAYFLPRMLFCGLLFFIPGFGQIVAPFIWFVFAGWMMAIQYADFPFDNHKIPFATMKQALRKRLGKNLTFGMLVSFFTTLPIINFIIMPIAVCGATAFWVDVYKQESLNSLTSPEISVND</sequence>
<dbReference type="GO" id="GO:0005886">
    <property type="term" value="C:plasma membrane"/>
    <property type="evidence" value="ECO:0007669"/>
    <property type="project" value="UniProtKB-SubCell"/>
</dbReference>
<keyword evidence="9 11" id="KW-0472">Membrane</keyword>
<dbReference type="PANTHER" id="PTHR37468:SF1">
    <property type="entry name" value="SULFATE TRANSPORTER CYSZ"/>
    <property type="match status" value="1"/>
</dbReference>
<dbReference type="HAMAP" id="MF_00468">
    <property type="entry name" value="CysZ"/>
    <property type="match status" value="1"/>
</dbReference>
<feature type="transmembrane region" description="Helical" evidence="11">
    <location>
        <begin position="144"/>
        <end position="164"/>
    </location>
</feature>
<dbReference type="GO" id="GO:0009675">
    <property type="term" value="F:high-affinity sulfate:proton symporter activity"/>
    <property type="evidence" value="ECO:0007669"/>
    <property type="project" value="TreeGrafter"/>
</dbReference>
<dbReference type="GO" id="GO:0000103">
    <property type="term" value="P:sulfate assimilation"/>
    <property type="evidence" value="ECO:0007669"/>
    <property type="project" value="InterPro"/>
</dbReference>
<dbReference type="Proteomes" id="UP000000639">
    <property type="component" value="Chromosome"/>
</dbReference>
<dbReference type="InterPro" id="IPR059112">
    <property type="entry name" value="CysZ/EI24"/>
</dbReference>
<evidence type="ECO:0000256" key="5">
    <source>
        <dbReference type="ARBA" id="ARBA00022605"/>
    </source>
</evidence>
<dbReference type="AlphaFoldDB" id="A1SX63"/>
<comment type="function">
    <text evidence="11">High affinity, high specificity proton-dependent sulfate transporter, which mediates sulfate uptake. Provides the sulfur source for the cysteine synthesis pathway.</text>
</comment>
<evidence type="ECO:0000256" key="8">
    <source>
        <dbReference type="ARBA" id="ARBA00023032"/>
    </source>
</evidence>
<dbReference type="KEGG" id="pin:Ping_2339"/>
<dbReference type="NCBIfam" id="NF003433">
    <property type="entry name" value="PRK04949.1"/>
    <property type="match status" value="1"/>
</dbReference>
<comment type="similarity">
    <text evidence="11">Belongs to the CysZ family.</text>
</comment>
<evidence type="ECO:0000313" key="13">
    <source>
        <dbReference type="Proteomes" id="UP000000639"/>
    </source>
</evidence>
<dbReference type="InterPro" id="IPR050480">
    <property type="entry name" value="CysZ-like"/>
</dbReference>
<organism evidence="12 13">
    <name type="scientific">Psychromonas ingrahamii (strain DSM 17664 / CCUG 51855 / 37)</name>
    <dbReference type="NCBI Taxonomy" id="357804"/>
    <lineage>
        <taxon>Bacteria</taxon>
        <taxon>Pseudomonadati</taxon>
        <taxon>Pseudomonadota</taxon>
        <taxon>Gammaproteobacteria</taxon>
        <taxon>Alteromonadales</taxon>
        <taxon>Psychromonadaceae</taxon>
        <taxon>Psychromonas</taxon>
    </lineage>
</organism>
<dbReference type="GO" id="GO:0019344">
    <property type="term" value="P:cysteine biosynthetic process"/>
    <property type="evidence" value="ECO:0007669"/>
    <property type="project" value="UniProtKB-UniRule"/>
</dbReference>
<evidence type="ECO:0000313" key="12">
    <source>
        <dbReference type="EMBL" id="ABM04078.1"/>
    </source>
</evidence>